<sequence>MCTTSTILTLAAVLGAMAAVSALYVPVEFSVAGGSAGAISNGNGIQAVWGPNGYSTNSFGPGFTLSVAAAYPIYGYYPGTLGGYQSSQHNSGAYDVGTTSNVSPYGSGYNSWNNGFRASQNSYATPFNSAGSSSYNQWSNNAWSNSYGGYPGYY</sequence>
<keyword evidence="2" id="KW-1185">Reference proteome</keyword>
<dbReference type="Proteomes" id="UP001139981">
    <property type="component" value="Unassembled WGS sequence"/>
</dbReference>
<reference evidence="1" key="1">
    <citation type="submission" date="2022-07" db="EMBL/GenBank/DDBJ databases">
        <title>Phylogenomic reconstructions and comparative analyses of Kickxellomycotina fungi.</title>
        <authorList>
            <person name="Reynolds N.K."/>
            <person name="Stajich J.E."/>
            <person name="Barry K."/>
            <person name="Grigoriev I.V."/>
            <person name="Crous P."/>
            <person name="Smith M.E."/>
        </authorList>
    </citation>
    <scope>NUCLEOTIDE SEQUENCE</scope>
    <source>
        <strain evidence="1">CBS 190363</strain>
    </source>
</reference>
<evidence type="ECO:0000313" key="1">
    <source>
        <dbReference type="EMBL" id="KAJ2899800.1"/>
    </source>
</evidence>
<evidence type="ECO:0000313" key="2">
    <source>
        <dbReference type="Proteomes" id="UP001139981"/>
    </source>
</evidence>
<gene>
    <name evidence="1" type="ORF">IWW38_000830</name>
</gene>
<accession>A0ACC1M9Z3</accession>
<dbReference type="EMBL" id="JANBVB010000017">
    <property type="protein sequence ID" value="KAJ2899800.1"/>
    <property type="molecule type" value="Genomic_DNA"/>
</dbReference>
<proteinExistence type="predicted"/>
<organism evidence="1 2">
    <name type="scientific">Coemansia aciculifera</name>
    <dbReference type="NCBI Taxonomy" id="417176"/>
    <lineage>
        <taxon>Eukaryota</taxon>
        <taxon>Fungi</taxon>
        <taxon>Fungi incertae sedis</taxon>
        <taxon>Zoopagomycota</taxon>
        <taxon>Kickxellomycotina</taxon>
        <taxon>Kickxellomycetes</taxon>
        <taxon>Kickxellales</taxon>
        <taxon>Kickxellaceae</taxon>
        <taxon>Coemansia</taxon>
    </lineage>
</organism>
<protein>
    <submittedName>
        <fullName evidence="1">Uncharacterized protein</fullName>
    </submittedName>
</protein>
<comment type="caution">
    <text evidence="1">The sequence shown here is derived from an EMBL/GenBank/DDBJ whole genome shotgun (WGS) entry which is preliminary data.</text>
</comment>
<name>A0ACC1M9Z3_9FUNG</name>